<evidence type="ECO:0000313" key="2">
    <source>
        <dbReference type="Proteomes" id="UP000681720"/>
    </source>
</evidence>
<sequence length="92" mass="10528">MTDAEVEALLSFLKASDQSISCGYCSIPRLKSLDLMPLSNQLKAWKAEPKNSIFIYHAKRAVPAQQQSLHRKVDFYWVKNERAQIGLVVENY</sequence>
<dbReference type="Proteomes" id="UP000681720">
    <property type="component" value="Unassembled WGS sequence"/>
</dbReference>
<feature type="non-terminal residue" evidence="1">
    <location>
        <position position="1"/>
    </location>
</feature>
<organism evidence="1 2">
    <name type="scientific">Rotaria magnacalcarata</name>
    <dbReference type="NCBI Taxonomy" id="392030"/>
    <lineage>
        <taxon>Eukaryota</taxon>
        <taxon>Metazoa</taxon>
        <taxon>Spiralia</taxon>
        <taxon>Gnathifera</taxon>
        <taxon>Rotifera</taxon>
        <taxon>Eurotatoria</taxon>
        <taxon>Bdelloidea</taxon>
        <taxon>Philodinida</taxon>
        <taxon>Philodinidae</taxon>
        <taxon>Rotaria</taxon>
    </lineage>
</organism>
<proteinExistence type="predicted"/>
<name>A0A8S3K5G5_9BILA</name>
<protein>
    <submittedName>
        <fullName evidence="1">Uncharacterized protein</fullName>
    </submittedName>
</protein>
<gene>
    <name evidence="1" type="ORF">GIL414_LOCUS87539</name>
</gene>
<comment type="caution">
    <text evidence="1">The sequence shown here is derived from an EMBL/GenBank/DDBJ whole genome shotgun (WGS) entry which is preliminary data.</text>
</comment>
<reference evidence="1" key="1">
    <citation type="submission" date="2021-02" db="EMBL/GenBank/DDBJ databases">
        <authorList>
            <person name="Nowell W R."/>
        </authorList>
    </citation>
    <scope>NUCLEOTIDE SEQUENCE</scope>
</reference>
<accession>A0A8S3K5G5</accession>
<evidence type="ECO:0000313" key="1">
    <source>
        <dbReference type="EMBL" id="CAF5227231.1"/>
    </source>
</evidence>
<dbReference type="EMBL" id="CAJOBJ010380405">
    <property type="protein sequence ID" value="CAF5227231.1"/>
    <property type="molecule type" value="Genomic_DNA"/>
</dbReference>
<dbReference type="AlphaFoldDB" id="A0A8S3K5G5"/>